<accession>A0A8X7Y173</accession>
<evidence type="ECO:0008006" key="3">
    <source>
        <dbReference type="Google" id="ProtNLM"/>
    </source>
</evidence>
<dbReference type="PANTHER" id="PTHR11954">
    <property type="entry name" value="D-DOPACHROME DECARBOXYLASE"/>
    <property type="match status" value="1"/>
</dbReference>
<dbReference type="Pfam" id="PF01187">
    <property type="entry name" value="MIF"/>
    <property type="match status" value="1"/>
</dbReference>
<dbReference type="GO" id="GO:0050178">
    <property type="term" value="F:phenylpyruvate tautomerase activity"/>
    <property type="evidence" value="ECO:0007669"/>
    <property type="project" value="TreeGrafter"/>
</dbReference>
<dbReference type="PANTHER" id="PTHR11954:SF25">
    <property type="entry name" value="LS1-LIKE PROTEIN"/>
    <property type="match status" value="1"/>
</dbReference>
<organism evidence="1 2">
    <name type="scientific">Populus tomentosa</name>
    <name type="common">Chinese white poplar</name>
    <dbReference type="NCBI Taxonomy" id="118781"/>
    <lineage>
        <taxon>Eukaryota</taxon>
        <taxon>Viridiplantae</taxon>
        <taxon>Streptophyta</taxon>
        <taxon>Embryophyta</taxon>
        <taxon>Tracheophyta</taxon>
        <taxon>Spermatophyta</taxon>
        <taxon>Magnoliopsida</taxon>
        <taxon>eudicotyledons</taxon>
        <taxon>Gunneridae</taxon>
        <taxon>Pentapetalae</taxon>
        <taxon>rosids</taxon>
        <taxon>fabids</taxon>
        <taxon>Malpighiales</taxon>
        <taxon>Salicaceae</taxon>
        <taxon>Saliceae</taxon>
        <taxon>Populus</taxon>
    </lineage>
</organism>
<evidence type="ECO:0000313" key="1">
    <source>
        <dbReference type="EMBL" id="KAG6744313.1"/>
    </source>
</evidence>
<protein>
    <recommendedName>
        <fullName evidence="3">Tautomerase/MIF superfamily protein</fullName>
    </recommendedName>
</protein>
<dbReference type="OrthoDB" id="255819at2759"/>
<dbReference type="GO" id="GO:0005615">
    <property type="term" value="C:extracellular space"/>
    <property type="evidence" value="ECO:0007669"/>
    <property type="project" value="TreeGrafter"/>
</dbReference>
<dbReference type="InterPro" id="IPR001398">
    <property type="entry name" value="Macrophage_inhib_fac"/>
</dbReference>
<reference evidence="1" key="1">
    <citation type="journal article" date="2020" name="bioRxiv">
        <title>Hybrid origin of Populus tomentosa Carr. identified through genome sequencing and phylogenomic analysis.</title>
        <authorList>
            <person name="An X."/>
            <person name="Gao K."/>
            <person name="Chen Z."/>
            <person name="Li J."/>
            <person name="Yang X."/>
            <person name="Yang X."/>
            <person name="Zhou J."/>
            <person name="Guo T."/>
            <person name="Zhao T."/>
            <person name="Huang S."/>
            <person name="Miao D."/>
            <person name="Khan W.U."/>
            <person name="Rao P."/>
            <person name="Ye M."/>
            <person name="Lei B."/>
            <person name="Liao W."/>
            <person name="Wang J."/>
            <person name="Ji L."/>
            <person name="Li Y."/>
            <person name="Guo B."/>
            <person name="Mustafa N.S."/>
            <person name="Li S."/>
            <person name="Yun Q."/>
            <person name="Keller S.R."/>
            <person name="Mao J."/>
            <person name="Zhang R."/>
            <person name="Strauss S.H."/>
        </authorList>
    </citation>
    <scope>NUCLEOTIDE SEQUENCE</scope>
    <source>
        <strain evidence="1">GM15</strain>
        <tissue evidence="1">Leaf</tissue>
    </source>
</reference>
<sequence length="161" mass="17844">MVHSLIDLVQHNFFAFWGGPELFSHAYLFSYNEEEARSWGEIQRSDSDKMPCLYISTNVNLDDVDKDPIFSEATKAVASIIGRPEHLVMVILKGTLGISFNGNKEPAAYAEIVSMGGITKQVKRNLIATLGTILEAKLSIPRARFFLKVYDTTAAGNCSKL</sequence>
<proteinExistence type="predicted"/>
<dbReference type="FunFam" id="3.30.429.10:FF:000004">
    <property type="entry name" value="Tautomerase/MIF superfamily protein"/>
    <property type="match status" value="1"/>
</dbReference>
<dbReference type="EMBL" id="JAAWWB010000032">
    <property type="protein sequence ID" value="KAG6744313.1"/>
    <property type="molecule type" value="Genomic_DNA"/>
</dbReference>
<name>A0A8X7Y173_POPTO</name>
<gene>
    <name evidence="1" type="ORF">POTOM_053032</name>
</gene>
<comment type="caution">
    <text evidence="1">The sequence shown here is derived from an EMBL/GenBank/DDBJ whole genome shotgun (WGS) entry which is preliminary data.</text>
</comment>
<evidence type="ECO:0000313" key="2">
    <source>
        <dbReference type="Proteomes" id="UP000886885"/>
    </source>
</evidence>
<keyword evidence="2" id="KW-1185">Reference proteome</keyword>
<dbReference type="Proteomes" id="UP000886885">
    <property type="component" value="Chromosome 16D"/>
</dbReference>
<dbReference type="AlphaFoldDB" id="A0A8X7Y173"/>